<evidence type="ECO:0000313" key="8">
    <source>
        <dbReference type="EMBL" id="SNX33539.1"/>
    </source>
</evidence>
<protein>
    <submittedName>
        <fullName evidence="7">U111-Liphistoxin-Lsp1a_1</fullName>
    </submittedName>
    <submittedName>
        <fullName evidence="8">U87-Liphistoxin-Lsp1a_1</fullName>
    </submittedName>
</protein>
<dbReference type="PANTHER" id="PTHR12274">
    <property type="entry name" value="GRANULIN"/>
    <property type="match status" value="1"/>
</dbReference>
<reference evidence="8" key="2">
    <citation type="submission" date="2019-05" db="EMBL/GenBank/DDBJ databases">
        <title>Unravelling the molecular evolution of spider venoms.</title>
        <authorList>
            <person name="Pineda S."/>
        </authorList>
    </citation>
    <scope>NUCLEOTIDE SEQUENCE</scope>
</reference>
<dbReference type="InterPro" id="IPR037277">
    <property type="entry name" value="Granulin_sf"/>
</dbReference>
<feature type="chain" id="PRO_5036357436" evidence="5">
    <location>
        <begin position="16"/>
        <end position="258"/>
    </location>
</feature>
<feature type="domain" description="Granulins" evidence="6">
    <location>
        <begin position="216"/>
        <end position="229"/>
    </location>
</feature>
<keyword evidence="3" id="KW-0964">Secreted</keyword>
<sequence>MMLWFVLLVIPCVFGAGIVCPDGKTTCPDKTTCCQLPNGDYGCCPSPNAVCCSDHIHCCPENTTCDVRAGMCIQSSNENAQLLLFKIMTVPLSTFSHKALAVNSVVCPGGQSQCPDGSTCCELQSGAWGCCPLPNAVCCKDHLHCCPQGTECDLQSETCSQGPSNITWFKNQEVKVHTTIGIVCPGGQYQCPSGMTCCMLSSGAWGCCPFAQAVCCADHVHCCPNGMKCDISQGQCLRKTKSIRWQKKFAGIPLVPEV</sequence>
<dbReference type="Gene3D" id="2.10.25.160">
    <property type="entry name" value="Granulin"/>
    <property type="match status" value="3"/>
</dbReference>
<evidence type="ECO:0000256" key="1">
    <source>
        <dbReference type="ARBA" id="ARBA00004613"/>
    </source>
</evidence>
<dbReference type="AlphaFoldDB" id="A0A4Q8K4I7"/>
<name>A0A4Q8K4I7_9ARAC</name>
<feature type="signal peptide" evidence="5">
    <location>
        <begin position="1"/>
        <end position="15"/>
    </location>
</feature>
<dbReference type="SMART" id="SM00277">
    <property type="entry name" value="GRAN"/>
    <property type="match status" value="3"/>
</dbReference>
<comment type="subcellular location">
    <subcellularLocation>
        <location evidence="1">Secreted</location>
    </subcellularLocation>
</comment>
<feature type="domain" description="Granulins" evidence="6">
    <location>
        <begin position="52"/>
        <end position="65"/>
    </location>
</feature>
<dbReference type="Pfam" id="PF00396">
    <property type="entry name" value="Granulin"/>
    <property type="match status" value="3"/>
</dbReference>
<dbReference type="InterPro" id="IPR039036">
    <property type="entry name" value="Granulin_fam"/>
</dbReference>
<evidence type="ECO:0000256" key="3">
    <source>
        <dbReference type="ARBA" id="ARBA00022525"/>
    </source>
</evidence>
<accession>A0A4Q8K4I7</accession>
<evidence type="ECO:0000256" key="2">
    <source>
        <dbReference type="ARBA" id="ARBA00010093"/>
    </source>
</evidence>
<dbReference type="GO" id="GO:0005576">
    <property type="term" value="C:extracellular region"/>
    <property type="evidence" value="ECO:0007669"/>
    <property type="project" value="UniProtKB-SubCell"/>
</dbReference>
<dbReference type="EMBL" id="HAHK01000225">
    <property type="protein sequence ID" value="SNX34682.1"/>
    <property type="molecule type" value="Transcribed_RNA"/>
</dbReference>
<reference evidence="8" key="1">
    <citation type="submission" date="2017-05" db="EMBL/GenBank/DDBJ databases">
        <authorList>
            <person name="QRISCLOUD D."/>
        </authorList>
    </citation>
    <scope>NUCLEOTIDE SEQUENCE</scope>
</reference>
<keyword evidence="4" id="KW-1015">Disulfide bond</keyword>
<dbReference type="PANTHER" id="PTHR12274:SF3">
    <property type="entry name" value="PROGRANULIN"/>
    <property type="match status" value="1"/>
</dbReference>
<keyword evidence="5" id="KW-0732">Signal</keyword>
<evidence type="ECO:0000313" key="7">
    <source>
        <dbReference type="EMBL" id="SNX33232.1"/>
    </source>
</evidence>
<feature type="domain" description="Granulins" evidence="6">
    <location>
        <begin position="139"/>
        <end position="152"/>
    </location>
</feature>
<dbReference type="FunFam" id="2.10.25.160:FF:000001">
    <property type="entry name" value="Granulin precursor"/>
    <property type="match status" value="1"/>
</dbReference>
<comment type="similarity">
    <text evidence="2">Belongs to the granulin family.</text>
</comment>
<dbReference type="EMBL" id="HAHL01000063">
    <property type="protein sequence ID" value="SNX33250.1"/>
    <property type="molecule type" value="Transcribed_RNA"/>
</dbReference>
<evidence type="ECO:0000256" key="4">
    <source>
        <dbReference type="ARBA" id="ARBA00023157"/>
    </source>
</evidence>
<dbReference type="EMBL" id="HAHL01000062">
    <property type="protein sequence ID" value="SNX33232.1"/>
    <property type="molecule type" value="Transcribed_RNA"/>
</dbReference>
<dbReference type="EMBL" id="HAHL01000183">
    <property type="protein sequence ID" value="SNX34467.1"/>
    <property type="molecule type" value="Transcribed_RNA"/>
</dbReference>
<dbReference type="PROSITE" id="PS00799">
    <property type="entry name" value="GRANULINS"/>
    <property type="match status" value="3"/>
</dbReference>
<dbReference type="InterPro" id="IPR000118">
    <property type="entry name" value="Granulin"/>
</dbReference>
<evidence type="ECO:0000256" key="5">
    <source>
        <dbReference type="SAM" id="SignalP"/>
    </source>
</evidence>
<organism evidence="8">
    <name type="scientific">Liphistius sp. SGP-2016</name>
    <dbReference type="NCBI Taxonomy" id="1905180"/>
    <lineage>
        <taxon>Eukaryota</taxon>
        <taxon>Metazoa</taxon>
        <taxon>Ecdysozoa</taxon>
        <taxon>Arthropoda</taxon>
        <taxon>Chelicerata</taxon>
        <taxon>Arachnida</taxon>
        <taxon>Araneae</taxon>
        <taxon>Mesothelae</taxon>
        <taxon>Liphistiidae</taxon>
        <taxon>Liphistius</taxon>
    </lineage>
</organism>
<dbReference type="SUPFAM" id="SSF57277">
    <property type="entry name" value="Granulin repeat"/>
    <property type="match status" value="3"/>
</dbReference>
<dbReference type="EMBL" id="HAHK01000092">
    <property type="protein sequence ID" value="SNX33539.1"/>
    <property type="molecule type" value="Transcribed_RNA"/>
</dbReference>
<dbReference type="EMBL" id="HAHL01000182">
    <property type="protein sequence ID" value="SNX34450.1"/>
    <property type="molecule type" value="Transcribed_RNA"/>
</dbReference>
<proteinExistence type="inferred from homology"/>
<evidence type="ECO:0000259" key="6">
    <source>
        <dbReference type="PROSITE" id="PS00799"/>
    </source>
</evidence>